<evidence type="ECO:0008006" key="6">
    <source>
        <dbReference type="Google" id="ProtNLM"/>
    </source>
</evidence>
<comment type="similarity">
    <text evidence="2">Belongs to the FlgN family.</text>
</comment>
<keyword evidence="5" id="KW-1185">Reference proteome</keyword>
<dbReference type="KEGG" id="cnt:JT31_06890"/>
<evidence type="ECO:0000256" key="1">
    <source>
        <dbReference type="ARBA" id="ARBA00002397"/>
    </source>
</evidence>
<evidence type="ECO:0000313" key="5">
    <source>
        <dbReference type="Proteomes" id="UP000029481"/>
    </source>
</evidence>
<organism evidence="4 5">
    <name type="scientific">Cedecea neteri</name>
    <dbReference type="NCBI Taxonomy" id="158822"/>
    <lineage>
        <taxon>Bacteria</taxon>
        <taxon>Pseudomonadati</taxon>
        <taxon>Pseudomonadota</taxon>
        <taxon>Gammaproteobacteria</taxon>
        <taxon>Enterobacterales</taxon>
        <taxon>Enterobacteriaceae</taxon>
        <taxon>Cedecea</taxon>
    </lineage>
</organism>
<accession>A0A089Q1G6</accession>
<dbReference type="Pfam" id="PF05130">
    <property type="entry name" value="FlgN"/>
    <property type="match status" value="1"/>
</dbReference>
<dbReference type="SUPFAM" id="SSF140566">
    <property type="entry name" value="FlgN-like"/>
    <property type="match status" value="1"/>
</dbReference>
<dbReference type="OrthoDB" id="5600584at2"/>
<evidence type="ECO:0000256" key="3">
    <source>
        <dbReference type="ARBA" id="ARBA00022795"/>
    </source>
</evidence>
<proteinExistence type="inferred from homology"/>
<dbReference type="InterPro" id="IPR007809">
    <property type="entry name" value="FlgN-like"/>
</dbReference>
<dbReference type="Gene3D" id="1.20.58.300">
    <property type="entry name" value="FlgN-like"/>
    <property type="match status" value="1"/>
</dbReference>
<evidence type="ECO:0000313" key="4">
    <source>
        <dbReference type="EMBL" id="AIR04344.1"/>
    </source>
</evidence>
<dbReference type="AlphaFoldDB" id="A0A089Q1G6"/>
<dbReference type="Proteomes" id="UP000029481">
    <property type="component" value="Chromosome"/>
</dbReference>
<dbReference type="EMBL" id="CP009451">
    <property type="protein sequence ID" value="AIR04344.1"/>
    <property type="molecule type" value="Genomic_DNA"/>
</dbReference>
<dbReference type="InterPro" id="IPR036679">
    <property type="entry name" value="FlgN-like_sf"/>
</dbReference>
<keyword evidence="3" id="KW-1005">Bacterial flagellum biogenesis</keyword>
<gene>
    <name evidence="4" type="ORF">JT31_06890</name>
</gene>
<dbReference type="RefSeq" id="WP_038474862.1">
    <property type="nucleotide sequence ID" value="NZ_CP009451.1"/>
</dbReference>
<protein>
    <recommendedName>
        <fullName evidence="6">Flagellar protein FlgN</fullName>
    </recommendedName>
</protein>
<reference evidence="4 5" key="1">
    <citation type="submission" date="2014-09" db="EMBL/GenBank/DDBJ databases">
        <title>Cedecea neteri SSMD04 Genome Sequencing.</title>
        <authorList>
            <person name="Tan J.-Y."/>
        </authorList>
    </citation>
    <scope>NUCLEOTIDE SEQUENCE [LARGE SCALE GENOMIC DNA]</scope>
    <source>
        <strain evidence="4 5">SSMD04</strain>
    </source>
</reference>
<dbReference type="GO" id="GO:0044780">
    <property type="term" value="P:bacterial-type flagellum assembly"/>
    <property type="evidence" value="ECO:0007669"/>
    <property type="project" value="InterPro"/>
</dbReference>
<evidence type="ECO:0000256" key="2">
    <source>
        <dbReference type="ARBA" id="ARBA00007703"/>
    </source>
</evidence>
<sequence length="145" mass="16225">MSNAAQDVKQLIEDMIADRKYYTELNALLEQQRQLIVGRRSPELDQLNGKLIQIYERLAASSQQRYATLAGLGVPAGPQGIKALFSRLPVSHQGQVSALWEDLETQATRCKTANEGNGLLLGMQQEILENLVNSSEPENWLYQQV</sequence>
<name>A0A089Q1G6_9ENTR</name>
<comment type="function">
    <text evidence="1">Required for the efficient initiation of filament assembly.</text>
</comment>